<accession>A0A699RSX8</accession>
<sequence>MVVNLKPFRLRSLAAGDSIGPWPLELSPNSPTQVRIKLNDEYTRLLLRAKTSFIVEILQGYAAMHGDTLADDEVYTGYERTVRLRPHELVLGTIKASGRKTKPEQRSELTQLPAGRYRYQYDKYTTYAFSFPRRAGLPPHLRPRPSPRRHGHLPAAQVRAAHR</sequence>
<protein>
    <submittedName>
        <fullName evidence="2">Uncharacterized protein</fullName>
    </submittedName>
</protein>
<dbReference type="AlphaFoldDB" id="A0A699RSX8"/>
<dbReference type="EMBL" id="BKCJ011114170">
    <property type="protein sequence ID" value="GFC88178.1"/>
    <property type="molecule type" value="Genomic_DNA"/>
</dbReference>
<gene>
    <name evidence="2" type="ORF">Tci_860148</name>
</gene>
<comment type="caution">
    <text evidence="2">The sequence shown here is derived from an EMBL/GenBank/DDBJ whole genome shotgun (WGS) entry which is preliminary data.</text>
</comment>
<feature type="region of interest" description="Disordered" evidence="1">
    <location>
        <begin position="135"/>
        <end position="163"/>
    </location>
</feature>
<evidence type="ECO:0000256" key="1">
    <source>
        <dbReference type="SAM" id="MobiDB-lite"/>
    </source>
</evidence>
<organism evidence="2">
    <name type="scientific">Tanacetum cinerariifolium</name>
    <name type="common">Dalmatian daisy</name>
    <name type="synonym">Chrysanthemum cinerariifolium</name>
    <dbReference type="NCBI Taxonomy" id="118510"/>
    <lineage>
        <taxon>Eukaryota</taxon>
        <taxon>Viridiplantae</taxon>
        <taxon>Streptophyta</taxon>
        <taxon>Embryophyta</taxon>
        <taxon>Tracheophyta</taxon>
        <taxon>Spermatophyta</taxon>
        <taxon>Magnoliopsida</taxon>
        <taxon>eudicotyledons</taxon>
        <taxon>Gunneridae</taxon>
        <taxon>Pentapetalae</taxon>
        <taxon>asterids</taxon>
        <taxon>campanulids</taxon>
        <taxon>Asterales</taxon>
        <taxon>Asteraceae</taxon>
        <taxon>Asteroideae</taxon>
        <taxon>Anthemideae</taxon>
        <taxon>Anthemidinae</taxon>
        <taxon>Tanacetum</taxon>
    </lineage>
</organism>
<proteinExistence type="predicted"/>
<feature type="compositionally biased region" description="Basic residues" evidence="1">
    <location>
        <begin position="141"/>
        <end position="152"/>
    </location>
</feature>
<evidence type="ECO:0000313" key="2">
    <source>
        <dbReference type="EMBL" id="GFC88178.1"/>
    </source>
</evidence>
<name>A0A699RSX8_TANCI</name>
<reference evidence="2" key="1">
    <citation type="journal article" date="2019" name="Sci. Rep.">
        <title>Draft genome of Tanacetum cinerariifolium, the natural source of mosquito coil.</title>
        <authorList>
            <person name="Yamashiro T."/>
            <person name="Shiraishi A."/>
            <person name="Satake H."/>
            <person name="Nakayama K."/>
        </authorList>
    </citation>
    <scope>NUCLEOTIDE SEQUENCE</scope>
</reference>